<name>A0AAE0HIT3_9PEZI</name>
<feature type="compositionally biased region" description="Polar residues" evidence="1">
    <location>
        <begin position="135"/>
        <end position="147"/>
    </location>
</feature>
<feature type="transmembrane region" description="Helical" evidence="2">
    <location>
        <begin position="185"/>
        <end position="206"/>
    </location>
</feature>
<keyword evidence="5" id="KW-1185">Reference proteome</keyword>
<keyword evidence="2" id="KW-0472">Membrane</keyword>
<sequence length="209" mass="20626">MQNSLFLSLLGLLAVSVANATFLDNTPDYALILSRQAPGTPQFECHSNCGNALAGGRDPAHCDNATWTGYYEACLGCALDFDIWRIYGNGVSSAASACGLSATPSPSGDDGPAPSSTPATGSSEASAPTTASADVSETPSETASDTGSPDGPAVTAPPSATDSETVGSTPSTTTSVSTAAAPRPVVSSLGSMSCVGVLVAVFAGLMGPL</sequence>
<evidence type="ECO:0000313" key="4">
    <source>
        <dbReference type="EMBL" id="KAK3297353.1"/>
    </source>
</evidence>
<dbReference type="RefSeq" id="XP_062660867.1">
    <property type="nucleotide sequence ID" value="XM_062797992.1"/>
</dbReference>
<feature type="compositionally biased region" description="Low complexity" evidence="1">
    <location>
        <begin position="165"/>
        <end position="180"/>
    </location>
</feature>
<gene>
    <name evidence="4" type="ORF">B0H64DRAFT_123173</name>
</gene>
<feature type="compositionally biased region" description="Low complexity" evidence="1">
    <location>
        <begin position="103"/>
        <end position="133"/>
    </location>
</feature>
<protein>
    <submittedName>
        <fullName evidence="4">Uncharacterized protein</fullName>
    </submittedName>
</protein>
<evidence type="ECO:0000256" key="3">
    <source>
        <dbReference type="SAM" id="SignalP"/>
    </source>
</evidence>
<feature type="chain" id="PRO_5042250054" evidence="3">
    <location>
        <begin position="21"/>
        <end position="209"/>
    </location>
</feature>
<keyword evidence="3" id="KW-0732">Signal</keyword>
<proteinExistence type="predicted"/>
<dbReference type="EMBL" id="JAUEPN010000003">
    <property type="protein sequence ID" value="KAK3297353.1"/>
    <property type="molecule type" value="Genomic_DNA"/>
</dbReference>
<evidence type="ECO:0000256" key="2">
    <source>
        <dbReference type="SAM" id="Phobius"/>
    </source>
</evidence>
<reference evidence="4" key="2">
    <citation type="submission" date="2023-06" db="EMBL/GenBank/DDBJ databases">
        <authorList>
            <consortium name="Lawrence Berkeley National Laboratory"/>
            <person name="Haridas S."/>
            <person name="Hensen N."/>
            <person name="Bonometti L."/>
            <person name="Westerberg I."/>
            <person name="Brannstrom I.O."/>
            <person name="Guillou S."/>
            <person name="Cros-Aarteil S."/>
            <person name="Calhoun S."/>
            <person name="Kuo A."/>
            <person name="Mondo S."/>
            <person name="Pangilinan J."/>
            <person name="Riley R."/>
            <person name="Labutti K."/>
            <person name="Andreopoulos B."/>
            <person name="Lipzen A."/>
            <person name="Chen C."/>
            <person name="Yanf M."/>
            <person name="Daum C."/>
            <person name="Ng V."/>
            <person name="Clum A."/>
            <person name="Steindorff A."/>
            <person name="Ohm R."/>
            <person name="Martin F."/>
            <person name="Silar P."/>
            <person name="Natvig D."/>
            <person name="Lalanne C."/>
            <person name="Gautier V."/>
            <person name="Ament-Velasquez S.L."/>
            <person name="Kruys A."/>
            <person name="Hutchinson M.I."/>
            <person name="Powell A.J."/>
            <person name="Barry K."/>
            <person name="Miller A.N."/>
            <person name="Grigoriev I.V."/>
            <person name="Debuchy R."/>
            <person name="Gladieux P."/>
            <person name="Thoren M.H."/>
            <person name="Johannesson H."/>
        </authorList>
    </citation>
    <scope>NUCLEOTIDE SEQUENCE</scope>
    <source>
        <strain evidence="4">CBS 168.71</strain>
    </source>
</reference>
<keyword evidence="2" id="KW-1133">Transmembrane helix</keyword>
<dbReference type="GeneID" id="87834940"/>
<evidence type="ECO:0000313" key="5">
    <source>
        <dbReference type="Proteomes" id="UP001278766"/>
    </source>
</evidence>
<organism evidence="4 5">
    <name type="scientific">Chaetomium fimeti</name>
    <dbReference type="NCBI Taxonomy" id="1854472"/>
    <lineage>
        <taxon>Eukaryota</taxon>
        <taxon>Fungi</taxon>
        <taxon>Dikarya</taxon>
        <taxon>Ascomycota</taxon>
        <taxon>Pezizomycotina</taxon>
        <taxon>Sordariomycetes</taxon>
        <taxon>Sordariomycetidae</taxon>
        <taxon>Sordariales</taxon>
        <taxon>Chaetomiaceae</taxon>
        <taxon>Chaetomium</taxon>
    </lineage>
</organism>
<keyword evidence="2" id="KW-0812">Transmembrane</keyword>
<evidence type="ECO:0000256" key="1">
    <source>
        <dbReference type="SAM" id="MobiDB-lite"/>
    </source>
</evidence>
<reference evidence="4" key="1">
    <citation type="journal article" date="2023" name="Mol. Phylogenet. Evol.">
        <title>Genome-scale phylogeny and comparative genomics of the fungal order Sordariales.</title>
        <authorList>
            <person name="Hensen N."/>
            <person name="Bonometti L."/>
            <person name="Westerberg I."/>
            <person name="Brannstrom I.O."/>
            <person name="Guillou S."/>
            <person name="Cros-Aarteil S."/>
            <person name="Calhoun S."/>
            <person name="Haridas S."/>
            <person name="Kuo A."/>
            <person name="Mondo S."/>
            <person name="Pangilinan J."/>
            <person name="Riley R."/>
            <person name="LaButti K."/>
            <person name="Andreopoulos B."/>
            <person name="Lipzen A."/>
            <person name="Chen C."/>
            <person name="Yan M."/>
            <person name="Daum C."/>
            <person name="Ng V."/>
            <person name="Clum A."/>
            <person name="Steindorff A."/>
            <person name="Ohm R.A."/>
            <person name="Martin F."/>
            <person name="Silar P."/>
            <person name="Natvig D.O."/>
            <person name="Lalanne C."/>
            <person name="Gautier V."/>
            <person name="Ament-Velasquez S.L."/>
            <person name="Kruys A."/>
            <person name="Hutchinson M.I."/>
            <person name="Powell A.J."/>
            <person name="Barry K."/>
            <person name="Miller A.N."/>
            <person name="Grigoriev I.V."/>
            <person name="Debuchy R."/>
            <person name="Gladieux P."/>
            <person name="Hiltunen Thoren M."/>
            <person name="Johannesson H."/>
        </authorList>
    </citation>
    <scope>NUCLEOTIDE SEQUENCE</scope>
    <source>
        <strain evidence="4">CBS 168.71</strain>
    </source>
</reference>
<accession>A0AAE0HIT3</accession>
<dbReference type="Proteomes" id="UP001278766">
    <property type="component" value="Unassembled WGS sequence"/>
</dbReference>
<comment type="caution">
    <text evidence="4">The sequence shown here is derived from an EMBL/GenBank/DDBJ whole genome shotgun (WGS) entry which is preliminary data.</text>
</comment>
<feature type="signal peptide" evidence="3">
    <location>
        <begin position="1"/>
        <end position="20"/>
    </location>
</feature>
<dbReference type="AlphaFoldDB" id="A0AAE0HIT3"/>
<feature type="region of interest" description="Disordered" evidence="1">
    <location>
        <begin position="100"/>
        <end position="180"/>
    </location>
</feature>